<evidence type="ECO:0000313" key="1">
    <source>
        <dbReference type="EMBL" id="QHT34706.1"/>
    </source>
</evidence>
<dbReference type="EMBL" id="MN739005">
    <property type="protein sequence ID" value="QHT34706.1"/>
    <property type="molecule type" value="Genomic_DNA"/>
</dbReference>
<dbReference type="AlphaFoldDB" id="A0A6C0EZS0"/>
<name>A0A6C0EZS0_9ZZZZ</name>
<proteinExistence type="predicted"/>
<accession>A0A6C0EZS0</accession>
<protein>
    <submittedName>
        <fullName evidence="1">Uncharacterized protein</fullName>
    </submittedName>
</protein>
<sequence>MQAMIDLEHVVLALEDTSKKIMDVEDGYTLQYDIETNNGYANIQLNEDALLLQGIMLFDIYVEKKVQTTVKIYRDKKSAILHCETTGYNDLADLVLREMLHRYYTNYTK</sequence>
<organism evidence="1">
    <name type="scientific">viral metagenome</name>
    <dbReference type="NCBI Taxonomy" id="1070528"/>
    <lineage>
        <taxon>unclassified sequences</taxon>
        <taxon>metagenomes</taxon>
        <taxon>organismal metagenomes</taxon>
    </lineage>
</organism>
<reference evidence="1" key="1">
    <citation type="journal article" date="2020" name="Nature">
        <title>Giant virus diversity and host interactions through global metagenomics.</title>
        <authorList>
            <person name="Schulz F."/>
            <person name="Roux S."/>
            <person name="Paez-Espino D."/>
            <person name="Jungbluth S."/>
            <person name="Walsh D.A."/>
            <person name="Denef V.J."/>
            <person name="McMahon K.D."/>
            <person name="Konstantinidis K.T."/>
            <person name="Eloe-Fadrosh E.A."/>
            <person name="Kyrpides N.C."/>
            <person name="Woyke T."/>
        </authorList>
    </citation>
    <scope>NUCLEOTIDE SEQUENCE</scope>
    <source>
        <strain evidence="1">GVMAG-M-3300009163-63</strain>
    </source>
</reference>